<proteinExistence type="predicted"/>
<keyword evidence="1" id="KW-0732">Signal</keyword>
<evidence type="ECO:0000313" key="2">
    <source>
        <dbReference type="EMBL" id="KAK6342473.1"/>
    </source>
</evidence>
<dbReference type="AlphaFoldDB" id="A0AAN8NTA0"/>
<feature type="signal peptide" evidence="1">
    <location>
        <begin position="1"/>
        <end position="19"/>
    </location>
</feature>
<reference evidence="2 3" key="1">
    <citation type="submission" date="2019-10" db="EMBL/GenBank/DDBJ databases">
        <authorList>
            <person name="Palmer J.M."/>
        </authorList>
    </citation>
    <scope>NUCLEOTIDE SEQUENCE [LARGE SCALE GENOMIC DNA]</scope>
    <source>
        <strain evidence="2 3">TWF718</strain>
    </source>
</reference>
<feature type="chain" id="PRO_5043054848" evidence="1">
    <location>
        <begin position="20"/>
        <end position="152"/>
    </location>
</feature>
<sequence>MKLLALFILAASITPIISAEPPPPPKTWETVDLRDRRGVNPRDVIRGLIAEGYGTWPIVVYCGYAKMYWSGKAKWSIAYLHPSLLEQRKCEIFWCAPDSYCFFKSGFPGWTDNWWYMNWQRNGKELCYRLDELAATANWTTITGGRQPCTEE</sequence>
<dbReference type="EMBL" id="JAVHNR010000005">
    <property type="protein sequence ID" value="KAK6342473.1"/>
    <property type="molecule type" value="Genomic_DNA"/>
</dbReference>
<evidence type="ECO:0000313" key="3">
    <source>
        <dbReference type="Proteomes" id="UP001313282"/>
    </source>
</evidence>
<evidence type="ECO:0000256" key="1">
    <source>
        <dbReference type="SAM" id="SignalP"/>
    </source>
</evidence>
<accession>A0AAN8NTA0</accession>
<gene>
    <name evidence="2" type="ORF">TWF718_007876</name>
</gene>
<dbReference type="Proteomes" id="UP001313282">
    <property type="component" value="Unassembled WGS sequence"/>
</dbReference>
<comment type="caution">
    <text evidence="2">The sequence shown here is derived from an EMBL/GenBank/DDBJ whole genome shotgun (WGS) entry which is preliminary data.</text>
</comment>
<organism evidence="2 3">
    <name type="scientific">Orbilia javanica</name>
    <dbReference type="NCBI Taxonomy" id="47235"/>
    <lineage>
        <taxon>Eukaryota</taxon>
        <taxon>Fungi</taxon>
        <taxon>Dikarya</taxon>
        <taxon>Ascomycota</taxon>
        <taxon>Pezizomycotina</taxon>
        <taxon>Orbiliomycetes</taxon>
        <taxon>Orbiliales</taxon>
        <taxon>Orbiliaceae</taxon>
        <taxon>Orbilia</taxon>
    </lineage>
</organism>
<protein>
    <submittedName>
        <fullName evidence="2">Uncharacterized protein</fullName>
    </submittedName>
</protein>
<name>A0AAN8NTA0_9PEZI</name>
<keyword evidence="3" id="KW-1185">Reference proteome</keyword>